<reference evidence="3" key="1">
    <citation type="submission" date="2010-05" db="EMBL/GenBank/DDBJ databases">
        <title>The genome sequence of Magnaporthe poae strain ATCC 64411.</title>
        <authorList>
            <person name="Ma L.-J."/>
            <person name="Dead R."/>
            <person name="Young S."/>
            <person name="Zeng Q."/>
            <person name="Koehrsen M."/>
            <person name="Alvarado L."/>
            <person name="Berlin A."/>
            <person name="Chapman S.B."/>
            <person name="Chen Z."/>
            <person name="Freedman E."/>
            <person name="Gellesch M."/>
            <person name="Goldberg J."/>
            <person name="Griggs A."/>
            <person name="Gujja S."/>
            <person name="Heilman E.R."/>
            <person name="Heiman D."/>
            <person name="Hepburn T."/>
            <person name="Howarth C."/>
            <person name="Jen D."/>
            <person name="Larson L."/>
            <person name="Mehta T."/>
            <person name="Neiman D."/>
            <person name="Pearson M."/>
            <person name="Roberts A."/>
            <person name="Saif S."/>
            <person name="Shea T."/>
            <person name="Shenoy N."/>
            <person name="Sisk P."/>
            <person name="Stolte C."/>
            <person name="Sykes S."/>
            <person name="Walk T."/>
            <person name="White J."/>
            <person name="Yandava C."/>
            <person name="Haas B."/>
            <person name="Nusbaum C."/>
            <person name="Birren B."/>
        </authorList>
    </citation>
    <scope>NUCLEOTIDE SEQUENCE [LARGE SCALE GENOMIC DNA]</scope>
    <source>
        <strain evidence="3">ATCC 64411 / 73-15</strain>
    </source>
</reference>
<reference evidence="1" key="2">
    <citation type="submission" date="2010-05" db="EMBL/GenBank/DDBJ databases">
        <title>The Genome Sequence of Magnaporthe poae strain ATCC 64411.</title>
        <authorList>
            <consortium name="The Broad Institute Genome Sequencing Platform"/>
            <consortium name="Broad Institute Genome Sequencing Center for Infectious Disease"/>
            <person name="Ma L.-J."/>
            <person name="Dead R."/>
            <person name="Young S."/>
            <person name="Zeng Q."/>
            <person name="Koehrsen M."/>
            <person name="Alvarado L."/>
            <person name="Berlin A."/>
            <person name="Chapman S.B."/>
            <person name="Chen Z."/>
            <person name="Freedman E."/>
            <person name="Gellesch M."/>
            <person name="Goldberg J."/>
            <person name="Griggs A."/>
            <person name="Gujja S."/>
            <person name="Heilman E.R."/>
            <person name="Heiman D."/>
            <person name="Hepburn T."/>
            <person name="Howarth C."/>
            <person name="Jen D."/>
            <person name="Larson L."/>
            <person name="Mehta T."/>
            <person name="Neiman D."/>
            <person name="Pearson M."/>
            <person name="Roberts A."/>
            <person name="Saif S."/>
            <person name="Shea T."/>
            <person name="Shenoy N."/>
            <person name="Sisk P."/>
            <person name="Stolte C."/>
            <person name="Sykes S."/>
            <person name="Walk T."/>
            <person name="White J."/>
            <person name="Yandava C."/>
            <person name="Haas B."/>
            <person name="Nusbaum C."/>
            <person name="Birren B."/>
        </authorList>
    </citation>
    <scope>NUCLEOTIDE SEQUENCE</scope>
    <source>
        <strain evidence="1">ATCC 64411</strain>
    </source>
</reference>
<dbReference type="Proteomes" id="UP000011715">
    <property type="component" value="Unassembled WGS sequence"/>
</dbReference>
<evidence type="ECO:0000313" key="1">
    <source>
        <dbReference type="EMBL" id="KLU85299.1"/>
    </source>
</evidence>
<name>A0A0C4DWF1_MAGP6</name>
<dbReference type="EMBL" id="GL876968">
    <property type="protein sequence ID" value="KLU85299.1"/>
    <property type="molecule type" value="Genomic_DNA"/>
</dbReference>
<dbReference type="AlphaFoldDB" id="A0A0C4DWF1"/>
<keyword evidence="3" id="KW-1185">Reference proteome</keyword>
<reference evidence="2" key="4">
    <citation type="journal article" date="2015" name="G3 (Bethesda)">
        <title>Genome sequences of three phytopathogenic species of the Magnaporthaceae family of fungi.</title>
        <authorList>
            <person name="Okagaki L.H."/>
            <person name="Nunes C.C."/>
            <person name="Sailsbery J."/>
            <person name="Clay B."/>
            <person name="Brown D."/>
            <person name="John T."/>
            <person name="Oh Y."/>
            <person name="Young N."/>
            <person name="Fitzgerald M."/>
            <person name="Haas B.J."/>
            <person name="Zeng Q."/>
            <person name="Young S."/>
            <person name="Adiconis X."/>
            <person name="Fan L."/>
            <person name="Levin J.Z."/>
            <person name="Mitchell T.K."/>
            <person name="Okubara P.A."/>
            <person name="Farman M.L."/>
            <person name="Kohn L.M."/>
            <person name="Birren B."/>
            <person name="Ma L.-J."/>
            <person name="Dean R.A."/>
        </authorList>
    </citation>
    <scope>NUCLEOTIDE SEQUENCE</scope>
    <source>
        <strain evidence="2">ATCC 64411 / 73-15</strain>
    </source>
</reference>
<evidence type="ECO:0000313" key="2">
    <source>
        <dbReference type="EnsemblFungi" id="MAPG_04327T0"/>
    </source>
</evidence>
<protein>
    <submittedName>
        <fullName evidence="1 2">Uncharacterized protein</fullName>
    </submittedName>
</protein>
<reference evidence="1" key="3">
    <citation type="submission" date="2011-03" db="EMBL/GenBank/DDBJ databases">
        <title>Annotation of Magnaporthe poae ATCC 64411.</title>
        <authorList>
            <person name="Ma L.-J."/>
            <person name="Dead R."/>
            <person name="Young S.K."/>
            <person name="Zeng Q."/>
            <person name="Gargeya S."/>
            <person name="Fitzgerald M."/>
            <person name="Haas B."/>
            <person name="Abouelleil A."/>
            <person name="Alvarado L."/>
            <person name="Arachchi H.M."/>
            <person name="Berlin A."/>
            <person name="Brown A."/>
            <person name="Chapman S.B."/>
            <person name="Chen Z."/>
            <person name="Dunbar C."/>
            <person name="Freedman E."/>
            <person name="Gearin G."/>
            <person name="Gellesch M."/>
            <person name="Goldberg J."/>
            <person name="Griggs A."/>
            <person name="Gujja S."/>
            <person name="Heiman D."/>
            <person name="Howarth C."/>
            <person name="Larson L."/>
            <person name="Lui A."/>
            <person name="MacDonald P.J.P."/>
            <person name="Mehta T."/>
            <person name="Montmayeur A."/>
            <person name="Murphy C."/>
            <person name="Neiman D."/>
            <person name="Pearson M."/>
            <person name="Priest M."/>
            <person name="Roberts A."/>
            <person name="Saif S."/>
            <person name="Shea T."/>
            <person name="Shenoy N."/>
            <person name="Sisk P."/>
            <person name="Stolte C."/>
            <person name="Sykes S."/>
            <person name="Yandava C."/>
            <person name="Wortman J."/>
            <person name="Nusbaum C."/>
            <person name="Birren B."/>
        </authorList>
    </citation>
    <scope>NUCLEOTIDE SEQUENCE</scope>
    <source>
        <strain evidence="1">ATCC 64411</strain>
    </source>
</reference>
<organism evidence="2 3">
    <name type="scientific">Magnaporthiopsis poae (strain ATCC 64411 / 73-15)</name>
    <name type="common">Kentucky bluegrass fungus</name>
    <name type="synonym">Magnaporthe poae</name>
    <dbReference type="NCBI Taxonomy" id="644358"/>
    <lineage>
        <taxon>Eukaryota</taxon>
        <taxon>Fungi</taxon>
        <taxon>Dikarya</taxon>
        <taxon>Ascomycota</taxon>
        <taxon>Pezizomycotina</taxon>
        <taxon>Sordariomycetes</taxon>
        <taxon>Sordariomycetidae</taxon>
        <taxon>Magnaporthales</taxon>
        <taxon>Magnaporthaceae</taxon>
        <taxon>Magnaporthiopsis</taxon>
    </lineage>
</organism>
<dbReference type="EMBL" id="ADBL01001022">
    <property type="status" value="NOT_ANNOTATED_CDS"/>
    <property type="molecule type" value="Genomic_DNA"/>
</dbReference>
<dbReference type="EnsemblFungi" id="MAPG_04327T0">
    <property type="protein sequence ID" value="MAPG_04327T0"/>
    <property type="gene ID" value="MAPG_04327"/>
</dbReference>
<dbReference type="VEuPathDB" id="FungiDB:MAPG_04327"/>
<evidence type="ECO:0000313" key="3">
    <source>
        <dbReference type="Proteomes" id="UP000011715"/>
    </source>
</evidence>
<reference evidence="2" key="5">
    <citation type="submission" date="2015-06" db="UniProtKB">
        <authorList>
            <consortium name="EnsemblFungi"/>
        </authorList>
    </citation>
    <scope>IDENTIFICATION</scope>
    <source>
        <strain evidence="2">ATCC 64411</strain>
    </source>
</reference>
<sequence length="123" mass="13290">MANERLTITRHNNLPSSHHIPAFVATYFAPRLGSGETVNGCPELSQAAYQAGAPLAVSSLRPNSPMTTQLPDPNDTNRICAYERARAQPAECRRDVAVGSSAVDSPPRHPTYTEHISALLRSP</sequence>
<proteinExistence type="predicted"/>
<gene>
    <name evidence="1" type="ORF">MAPG_04327</name>
</gene>
<accession>A0A0C4DWF1</accession>